<dbReference type="PIRSF" id="PIRSF002703">
    <property type="entry name" value="Thaumatin"/>
    <property type="match status" value="1"/>
</dbReference>
<dbReference type="InterPro" id="IPR037176">
    <property type="entry name" value="Osmotin/thaumatin-like_sf"/>
</dbReference>
<dbReference type="PANTHER" id="PTHR31048">
    <property type="entry name" value="OS03G0233200 PROTEIN"/>
    <property type="match status" value="1"/>
</dbReference>
<gene>
    <name evidence="2" type="ORF">IWX90DRAFT_376422</name>
</gene>
<dbReference type="SMART" id="SM00205">
    <property type="entry name" value="THN"/>
    <property type="match status" value="1"/>
</dbReference>
<keyword evidence="1" id="KW-1133">Transmembrane helix</keyword>
<keyword evidence="1" id="KW-0812">Transmembrane</keyword>
<proteinExistence type="predicted"/>
<evidence type="ECO:0000313" key="2">
    <source>
        <dbReference type="EMBL" id="KAK8177982.1"/>
    </source>
</evidence>
<dbReference type="Gene3D" id="2.60.110.10">
    <property type="entry name" value="Thaumatin"/>
    <property type="match status" value="1"/>
</dbReference>
<dbReference type="Pfam" id="PF00314">
    <property type="entry name" value="Thaumatin"/>
    <property type="match status" value="1"/>
</dbReference>
<evidence type="ECO:0000256" key="1">
    <source>
        <dbReference type="SAM" id="Phobius"/>
    </source>
</evidence>
<keyword evidence="1" id="KW-0472">Membrane</keyword>
<comment type="caution">
    <text evidence="2">The sequence shown here is derived from an EMBL/GenBank/DDBJ whole genome shotgun (WGS) entry which is preliminary data.</text>
</comment>
<organism evidence="2 3">
    <name type="scientific">Phyllosticta citrichinensis</name>
    <dbReference type="NCBI Taxonomy" id="1130410"/>
    <lineage>
        <taxon>Eukaryota</taxon>
        <taxon>Fungi</taxon>
        <taxon>Dikarya</taxon>
        <taxon>Ascomycota</taxon>
        <taxon>Pezizomycotina</taxon>
        <taxon>Dothideomycetes</taxon>
        <taxon>Dothideomycetes incertae sedis</taxon>
        <taxon>Botryosphaeriales</taxon>
        <taxon>Phyllostictaceae</taxon>
        <taxon>Phyllosticta</taxon>
    </lineage>
</organism>
<keyword evidence="3" id="KW-1185">Reference proteome</keyword>
<accession>A0ABR1Y7U6</accession>
<dbReference type="EMBL" id="JBBWUH010000001">
    <property type="protein sequence ID" value="KAK8177982.1"/>
    <property type="molecule type" value="Genomic_DNA"/>
</dbReference>
<dbReference type="SUPFAM" id="SSF49870">
    <property type="entry name" value="Osmotin, thaumatin-like protein"/>
    <property type="match status" value="1"/>
</dbReference>
<dbReference type="InterPro" id="IPR001938">
    <property type="entry name" value="Thaumatin"/>
</dbReference>
<protein>
    <submittedName>
        <fullName evidence="2">Thaumatin family protein</fullName>
    </submittedName>
</protein>
<sequence>MNIKVPEVSKAVVRQNTPLIVTNQCSDTIYAAVNTQSGQGPSKTGFKLETGGTLNQTVSENWQGRIWGRTNCSFNAAGDGPANGRATACGTGDCAGKIACDVSGLNPVTLAEFTLDAGDGQTYYDISLVDGYNLPLAIVKQPLGNSSLDDIPPNLTNPSCEGSPGELAPETFNPYNGGQQVFLGTNSSFPLAFDTKVSKGQASSWCPYNLLVSPPSKPGDGVYPYPDDNIKRPAFSPCLSACAKWNKASDCCTGNFNSPGACSPSDYSKAAKKVCPDAYSYAFDDQTSTFIIPSGAGFEVIFCPGGRSTNILAANPAEMGHLTSSGHMSGSANNHLLGLLIAMTLNALIFIFAF</sequence>
<dbReference type="Proteomes" id="UP001456524">
    <property type="component" value="Unassembled WGS sequence"/>
</dbReference>
<evidence type="ECO:0000313" key="3">
    <source>
        <dbReference type="Proteomes" id="UP001456524"/>
    </source>
</evidence>
<feature type="transmembrane region" description="Helical" evidence="1">
    <location>
        <begin position="335"/>
        <end position="353"/>
    </location>
</feature>
<name>A0ABR1Y7U6_9PEZI</name>
<dbReference type="PROSITE" id="PS51367">
    <property type="entry name" value="THAUMATIN_2"/>
    <property type="match status" value="1"/>
</dbReference>
<reference evidence="2 3" key="1">
    <citation type="journal article" date="2022" name="G3 (Bethesda)">
        <title>Enemy or ally: a genomic approach to elucidate the lifestyle of Phyllosticta citrichinaensis.</title>
        <authorList>
            <person name="Buijs V.A."/>
            <person name="Groenewald J.Z."/>
            <person name="Haridas S."/>
            <person name="LaButti K.M."/>
            <person name="Lipzen A."/>
            <person name="Martin F.M."/>
            <person name="Barry K."/>
            <person name="Grigoriev I.V."/>
            <person name="Crous P.W."/>
            <person name="Seidl M.F."/>
        </authorList>
    </citation>
    <scope>NUCLEOTIDE SEQUENCE [LARGE SCALE GENOMIC DNA]</scope>
    <source>
        <strain evidence="2 3">CBS 129764</strain>
    </source>
</reference>